<dbReference type="GO" id="GO:0007165">
    <property type="term" value="P:signal transduction"/>
    <property type="evidence" value="ECO:0007669"/>
    <property type="project" value="TreeGrafter"/>
</dbReference>
<feature type="domain" description="Peptidase S41 N-terminal" evidence="3">
    <location>
        <begin position="35"/>
        <end position="95"/>
    </location>
</feature>
<dbReference type="Pfam" id="PF03572">
    <property type="entry name" value="Peptidase_S41"/>
    <property type="match status" value="1"/>
</dbReference>
<dbReference type="InterPro" id="IPR041613">
    <property type="entry name" value="Pept_S41_N"/>
</dbReference>
<sequence length="495" mass="55286">MKKIALNIAAFLVLALSWSCANDRDDELGPVSFLEIKNFIYDGMQLYYLYKPEVPELANDFFESRDARNDFLNSFDTPENFFYNGVVAPVDRFSFITDDYRELERSFAGISKTSGIEYGLSLDRNDPNFAFAWVRYVLPDTPASAAGVERGMLFNSINGERLTTTANADGTYSLSARSRELLNLDVFSIDLAEFDTNDDLQPTGVSIDLTQVEYTENPVFIAKTLTVNNRKIGYLMYNAYRRNFDVQLNNAFAQFKADGIEDLVLDLRYNGGGSVETAIDLTSMITGQFNGQVITKQRWNPEIQAFLESDDPESLIDRFDNTISNGNAINSLNLSRLFVIGTGSTASASELTIIGLEPYIDVQTVGTTTVGKFQASITLYDSDNFSRNDDSLNPSHFYAIQPLVYTYENSAGTVGPPSGIIPDFELRENLTNLGVLGDESEPLLSLALDQILGRSPSGKSRSGMKFEHFTAVENQSIDFQRMYIDYLPEVLQNKK</sequence>
<dbReference type="Gene3D" id="3.90.226.10">
    <property type="entry name" value="2-enoyl-CoA Hydratase, Chain A, domain 1"/>
    <property type="match status" value="1"/>
</dbReference>
<dbReference type="InterPro" id="IPR005151">
    <property type="entry name" value="Tail-specific_protease"/>
</dbReference>
<dbReference type="GO" id="GO:0008236">
    <property type="term" value="F:serine-type peptidase activity"/>
    <property type="evidence" value="ECO:0007669"/>
    <property type="project" value="InterPro"/>
</dbReference>
<dbReference type="InterPro" id="IPR036034">
    <property type="entry name" value="PDZ_sf"/>
</dbReference>
<feature type="chain" id="PRO_5013914834" evidence="1">
    <location>
        <begin position="22"/>
        <end position="495"/>
    </location>
</feature>
<dbReference type="SUPFAM" id="SSF50156">
    <property type="entry name" value="PDZ domain-like"/>
    <property type="match status" value="1"/>
</dbReference>
<dbReference type="PANTHER" id="PTHR32060">
    <property type="entry name" value="TAIL-SPECIFIC PROTEASE"/>
    <property type="match status" value="1"/>
</dbReference>
<dbReference type="InterPro" id="IPR029045">
    <property type="entry name" value="ClpP/crotonase-like_dom_sf"/>
</dbReference>
<evidence type="ECO:0000313" key="5">
    <source>
        <dbReference type="Proteomes" id="UP000229433"/>
    </source>
</evidence>
<organism evidence="4 5">
    <name type="scientific">Leeuwenhoekiella nanhaiensis</name>
    <dbReference type="NCBI Taxonomy" id="1655491"/>
    <lineage>
        <taxon>Bacteria</taxon>
        <taxon>Pseudomonadati</taxon>
        <taxon>Bacteroidota</taxon>
        <taxon>Flavobacteriia</taxon>
        <taxon>Flavobacteriales</taxon>
        <taxon>Flavobacteriaceae</taxon>
        <taxon>Leeuwenhoekiella</taxon>
    </lineage>
</organism>
<dbReference type="AlphaFoldDB" id="A0A2G1VQ27"/>
<name>A0A2G1VQ27_9FLAO</name>
<reference evidence="4 5" key="1">
    <citation type="submission" date="2017-08" db="EMBL/GenBank/DDBJ databases">
        <title>The whole genome shortgun sequences of strain Leeuwenhoekiella nanhaiensis G18 from the South China Sea.</title>
        <authorList>
            <person name="Liu Q."/>
        </authorList>
    </citation>
    <scope>NUCLEOTIDE SEQUENCE [LARGE SCALE GENOMIC DNA]</scope>
    <source>
        <strain evidence="4 5">G18</strain>
    </source>
</reference>
<dbReference type="CDD" id="cd07561">
    <property type="entry name" value="Peptidase_S41_CPP_like"/>
    <property type="match status" value="1"/>
</dbReference>
<evidence type="ECO:0000256" key="1">
    <source>
        <dbReference type="SAM" id="SignalP"/>
    </source>
</evidence>
<feature type="domain" description="Tail specific protease" evidence="2">
    <location>
        <begin position="231"/>
        <end position="374"/>
    </location>
</feature>
<dbReference type="PANTHER" id="PTHR32060:SF30">
    <property type="entry name" value="CARBOXY-TERMINAL PROCESSING PROTEASE CTPA"/>
    <property type="match status" value="1"/>
</dbReference>
<accession>A0A2G1VQ27</accession>
<proteinExistence type="predicted"/>
<dbReference type="RefSeq" id="WP_099646491.1">
    <property type="nucleotide sequence ID" value="NZ_KZ319292.1"/>
</dbReference>
<evidence type="ECO:0000259" key="2">
    <source>
        <dbReference type="Pfam" id="PF03572"/>
    </source>
</evidence>
<dbReference type="SUPFAM" id="SSF52096">
    <property type="entry name" value="ClpP/crotonase"/>
    <property type="match status" value="1"/>
</dbReference>
<dbReference type="GO" id="GO:0004175">
    <property type="term" value="F:endopeptidase activity"/>
    <property type="evidence" value="ECO:0007669"/>
    <property type="project" value="TreeGrafter"/>
</dbReference>
<protein>
    <submittedName>
        <fullName evidence="4">Peptidase S41</fullName>
    </submittedName>
</protein>
<feature type="signal peptide" evidence="1">
    <location>
        <begin position="1"/>
        <end position="21"/>
    </location>
</feature>
<keyword evidence="1" id="KW-0732">Signal</keyword>
<dbReference type="Pfam" id="PF18294">
    <property type="entry name" value="Pept_S41_N"/>
    <property type="match status" value="1"/>
</dbReference>
<dbReference type="Gene3D" id="2.30.42.10">
    <property type="match status" value="1"/>
</dbReference>
<evidence type="ECO:0000259" key="3">
    <source>
        <dbReference type="Pfam" id="PF18294"/>
    </source>
</evidence>
<keyword evidence="5" id="KW-1185">Reference proteome</keyword>
<evidence type="ECO:0000313" key="4">
    <source>
        <dbReference type="EMBL" id="PHQ28876.1"/>
    </source>
</evidence>
<dbReference type="Proteomes" id="UP000229433">
    <property type="component" value="Unassembled WGS sequence"/>
</dbReference>
<dbReference type="Gene3D" id="3.30.750.170">
    <property type="match status" value="1"/>
</dbReference>
<dbReference type="OrthoDB" id="7168509at2"/>
<gene>
    <name evidence="4" type="ORF">CJ305_11820</name>
</gene>
<dbReference type="GO" id="GO:0006508">
    <property type="term" value="P:proteolysis"/>
    <property type="evidence" value="ECO:0007669"/>
    <property type="project" value="InterPro"/>
</dbReference>
<dbReference type="EMBL" id="NQXA01000010">
    <property type="protein sequence ID" value="PHQ28876.1"/>
    <property type="molecule type" value="Genomic_DNA"/>
</dbReference>
<comment type="caution">
    <text evidence="4">The sequence shown here is derived from an EMBL/GenBank/DDBJ whole genome shotgun (WGS) entry which is preliminary data.</text>
</comment>
<dbReference type="GO" id="GO:0030288">
    <property type="term" value="C:outer membrane-bounded periplasmic space"/>
    <property type="evidence" value="ECO:0007669"/>
    <property type="project" value="TreeGrafter"/>
</dbReference>